<name>A0A371D2H4_9APHY</name>
<organism evidence="2 3">
    <name type="scientific">Lentinus brumalis</name>
    <dbReference type="NCBI Taxonomy" id="2498619"/>
    <lineage>
        <taxon>Eukaryota</taxon>
        <taxon>Fungi</taxon>
        <taxon>Dikarya</taxon>
        <taxon>Basidiomycota</taxon>
        <taxon>Agaricomycotina</taxon>
        <taxon>Agaricomycetes</taxon>
        <taxon>Polyporales</taxon>
        <taxon>Polyporaceae</taxon>
        <taxon>Lentinus</taxon>
    </lineage>
</organism>
<feature type="region of interest" description="Disordered" evidence="1">
    <location>
        <begin position="99"/>
        <end position="150"/>
    </location>
</feature>
<dbReference type="AlphaFoldDB" id="A0A371D2H4"/>
<reference evidence="2 3" key="1">
    <citation type="journal article" date="2018" name="Biotechnol. Biofuels">
        <title>Integrative visual omics of the white-rot fungus Polyporus brumalis exposes the biotechnological potential of its oxidative enzymes for delignifying raw plant biomass.</title>
        <authorList>
            <person name="Miyauchi S."/>
            <person name="Rancon A."/>
            <person name="Drula E."/>
            <person name="Hage H."/>
            <person name="Chaduli D."/>
            <person name="Favel A."/>
            <person name="Grisel S."/>
            <person name="Henrissat B."/>
            <person name="Herpoel-Gimbert I."/>
            <person name="Ruiz-Duenas F.J."/>
            <person name="Chevret D."/>
            <person name="Hainaut M."/>
            <person name="Lin J."/>
            <person name="Wang M."/>
            <person name="Pangilinan J."/>
            <person name="Lipzen A."/>
            <person name="Lesage-Meessen L."/>
            <person name="Navarro D."/>
            <person name="Riley R."/>
            <person name="Grigoriev I.V."/>
            <person name="Zhou S."/>
            <person name="Raouche S."/>
            <person name="Rosso M.N."/>
        </authorList>
    </citation>
    <scope>NUCLEOTIDE SEQUENCE [LARGE SCALE GENOMIC DNA]</scope>
    <source>
        <strain evidence="2 3">BRFM 1820</strain>
    </source>
</reference>
<keyword evidence="3" id="KW-1185">Reference proteome</keyword>
<sequence>MFNFFRSCPPNDTWIRASASQEPSNQFKEPTVSDSCYQSRTSDVYQEPEEEIIEEEIRGRRYRGKYGHASVSLRGPSARQRGLAAPEIRTSVSPDRILRRRRRIHRLGPRSDPPDIIDLRSDSEEPQSAGESMDAQSSHTPIVMSSTQSSSATLVTQPVVFIDLTRIPSASPRRRVPASASSQEPVPRSQSLETSSSSRSTVRPGWLADAIAEVEKEFPRARFVVNAQGMILNDRPENWETQCNDCEEYVTIPAGPGQTLKMLADHLNDMHPHFRRNAVATEAGYDTFVDPPTTVHLELHRSPLKHHEPTPAASISGTSQRTPEILLAPRTESSVVQAFLAEHGLGPDVLPILQDVGITDHARMRALGRLPEQYLDRLEGGLSDRGLDLAACLLVREGLRRLAEAG</sequence>
<feature type="compositionally biased region" description="Low complexity" evidence="1">
    <location>
        <begin position="189"/>
        <end position="200"/>
    </location>
</feature>
<evidence type="ECO:0000313" key="2">
    <source>
        <dbReference type="EMBL" id="RDX46722.1"/>
    </source>
</evidence>
<dbReference type="OrthoDB" id="2758759at2759"/>
<accession>A0A371D2H4</accession>
<evidence type="ECO:0000256" key="1">
    <source>
        <dbReference type="SAM" id="MobiDB-lite"/>
    </source>
</evidence>
<feature type="compositionally biased region" description="Polar residues" evidence="1">
    <location>
        <begin position="134"/>
        <end position="150"/>
    </location>
</feature>
<dbReference type="Proteomes" id="UP000256964">
    <property type="component" value="Unassembled WGS sequence"/>
</dbReference>
<protein>
    <submittedName>
        <fullName evidence="2">Uncharacterized protein</fullName>
    </submittedName>
</protein>
<gene>
    <name evidence="2" type="ORF">OH76DRAFT_813269</name>
</gene>
<feature type="region of interest" description="Disordered" evidence="1">
    <location>
        <begin position="170"/>
        <end position="203"/>
    </location>
</feature>
<proteinExistence type="predicted"/>
<evidence type="ECO:0000313" key="3">
    <source>
        <dbReference type="Proteomes" id="UP000256964"/>
    </source>
</evidence>
<feature type="compositionally biased region" description="Basic residues" evidence="1">
    <location>
        <begin position="99"/>
        <end position="108"/>
    </location>
</feature>
<dbReference type="EMBL" id="KZ857424">
    <property type="protein sequence ID" value="RDX46722.1"/>
    <property type="molecule type" value="Genomic_DNA"/>
</dbReference>